<reference evidence="15 16" key="1">
    <citation type="submission" date="2022-05" db="EMBL/GenBank/DDBJ databases">
        <title>A multi-omics perspective on studying reproductive biology in Daphnia sinensis.</title>
        <authorList>
            <person name="Jia J."/>
        </authorList>
    </citation>
    <scope>NUCLEOTIDE SEQUENCE [LARGE SCALE GENOMIC DNA]</scope>
    <source>
        <strain evidence="15 16">WSL</strain>
    </source>
</reference>
<dbReference type="AlphaFoldDB" id="A0AAD5L906"/>
<keyword evidence="9" id="KW-0804">Transcription</keyword>
<dbReference type="GO" id="GO:0035098">
    <property type="term" value="C:ESC/E(Z) complex"/>
    <property type="evidence" value="ECO:0007669"/>
    <property type="project" value="TreeGrafter"/>
</dbReference>
<evidence type="ECO:0000256" key="1">
    <source>
        <dbReference type="ARBA" id="ARBA00004123"/>
    </source>
</evidence>
<dbReference type="PANTHER" id="PTHR46541">
    <property type="entry name" value="ZINC FINGER PROTEIN AEBP2"/>
    <property type="match status" value="1"/>
</dbReference>
<keyword evidence="10" id="KW-0539">Nucleus</keyword>
<evidence type="ECO:0000256" key="11">
    <source>
        <dbReference type="ARBA" id="ARBA00037930"/>
    </source>
</evidence>
<feature type="compositionally biased region" description="Polar residues" evidence="13">
    <location>
        <begin position="57"/>
        <end position="66"/>
    </location>
</feature>
<comment type="caution">
    <text evidence="15">The sequence shown here is derived from an EMBL/GenBank/DDBJ whole genome shotgun (WGS) entry which is preliminary data.</text>
</comment>
<evidence type="ECO:0000256" key="3">
    <source>
        <dbReference type="ARBA" id="ARBA00022723"/>
    </source>
</evidence>
<evidence type="ECO:0000256" key="12">
    <source>
        <dbReference type="PROSITE-ProRule" id="PRU00042"/>
    </source>
</evidence>
<dbReference type="GO" id="GO:0006357">
    <property type="term" value="P:regulation of transcription by RNA polymerase II"/>
    <property type="evidence" value="ECO:0007669"/>
    <property type="project" value="TreeGrafter"/>
</dbReference>
<feature type="region of interest" description="Disordered" evidence="13">
    <location>
        <begin position="53"/>
        <end position="99"/>
    </location>
</feature>
<evidence type="ECO:0000256" key="9">
    <source>
        <dbReference type="ARBA" id="ARBA00023163"/>
    </source>
</evidence>
<evidence type="ECO:0000313" key="15">
    <source>
        <dbReference type="EMBL" id="KAI9558355.1"/>
    </source>
</evidence>
<dbReference type="InterPro" id="IPR036236">
    <property type="entry name" value="Znf_C2H2_sf"/>
</dbReference>
<dbReference type="Pfam" id="PF26014">
    <property type="entry name" value="SH3_AEBP2_C"/>
    <property type="match status" value="1"/>
</dbReference>
<protein>
    <recommendedName>
        <fullName evidence="14">C2H2-type domain-containing protein</fullName>
    </recommendedName>
</protein>
<accession>A0AAD5L906</accession>
<dbReference type="InterPro" id="IPR013087">
    <property type="entry name" value="Znf_C2H2_type"/>
</dbReference>
<gene>
    <name evidence="15" type="ORF">GHT06_015108</name>
</gene>
<keyword evidence="8" id="KW-0805">Transcription regulation</keyword>
<dbReference type="PANTHER" id="PTHR46541:SF1">
    <property type="entry name" value="ZINC FINGER PROTEIN AEBP2"/>
    <property type="match status" value="1"/>
</dbReference>
<dbReference type="InterPro" id="IPR052130">
    <property type="entry name" value="AEBP2/jing_C2H2-ZnF"/>
</dbReference>
<keyword evidence="16" id="KW-1185">Reference proteome</keyword>
<feature type="compositionally biased region" description="Basic and acidic residues" evidence="13">
    <location>
        <begin position="67"/>
        <end position="87"/>
    </location>
</feature>
<keyword evidence="6" id="KW-0862">Zinc</keyword>
<name>A0AAD5L906_9CRUS</name>
<organism evidence="15 16">
    <name type="scientific">Daphnia sinensis</name>
    <dbReference type="NCBI Taxonomy" id="1820382"/>
    <lineage>
        <taxon>Eukaryota</taxon>
        <taxon>Metazoa</taxon>
        <taxon>Ecdysozoa</taxon>
        <taxon>Arthropoda</taxon>
        <taxon>Crustacea</taxon>
        <taxon>Branchiopoda</taxon>
        <taxon>Diplostraca</taxon>
        <taxon>Cladocera</taxon>
        <taxon>Anomopoda</taxon>
        <taxon>Daphniidae</taxon>
        <taxon>Daphnia</taxon>
        <taxon>Daphnia similis group</taxon>
    </lineage>
</organism>
<dbReference type="EMBL" id="WJBH02000005">
    <property type="protein sequence ID" value="KAI9558355.1"/>
    <property type="molecule type" value="Genomic_DNA"/>
</dbReference>
<evidence type="ECO:0000259" key="14">
    <source>
        <dbReference type="PROSITE" id="PS50157"/>
    </source>
</evidence>
<evidence type="ECO:0000256" key="6">
    <source>
        <dbReference type="ARBA" id="ARBA00022833"/>
    </source>
</evidence>
<dbReference type="Proteomes" id="UP000820818">
    <property type="component" value="Linkage Group LG5"/>
</dbReference>
<evidence type="ECO:0000256" key="8">
    <source>
        <dbReference type="ARBA" id="ARBA00023015"/>
    </source>
</evidence>
<evidence type="ECO:0000256" key="4">
    <source>
        <dbReference type="ARBA" id="ARBA00022737"/>
    </source>
</evidence>
<keyword evidence="4" id="KW-0677">Repeat</keyword>
<dbReference type="SUPFAM" id="SSF57667">
    <property type="entry name" value="beta-beta-alpha zinc fingers"/>
    <property type="match status" value="1"/>
</dbReference>
<comment type="similarity">
    <text evidence="11">Belongs to the AEBP2/jing C2H2-type zinc-finger family.</text>
</comment>
<dbReference type="GO" id="GO:0006325">
    <property type="term" value="P:chromatin organization"/>
    <property type="evidence" value="ECO:0007669"/>
    <property type="project" value="UniProtKB-KW"/>
</dbReference>
<keyword evidence="5 12" id="KW-0863">Zinc-finger</keyword>
<dbReference type="PROSITE" id="PS00028">
    <property type="entry name" value="ZINC_FINGER_C2H2_1"/>
    <property type="match status" value="2"/>
</dbReference>
<comment type="subcellular location">
    <subcellularLocation>
        <location evidence="1">Nucleus</location>
    </subcellularLocation>
</comment>
<keyword evidence="2" id="KW-0678">Repressor</keyword>
<keyword evidence="3" id="KW-0479">Metal-binding</keyword>
<evidence type="ECO:0000256" key="13">
    <source>
        <dbReference type="SAM" id="MobiDB-lite"/>
    </source>
</evidence>
<evidence type="ECO:0000256" key="10">
    <source>
        <dbReference type="ARBA" id="ARBA00023242"/>
    </source>
</evidence>
<dbReference type="InterPro" id="IPR059034">
    <property type="entry name" value="SH3_AEBP2_C"/>
</dbReference>
<feature type="compositionally biased region" description="Low complexity" evidence="13">
    <location>
        <begin position="142"/>
        <end position="182"/>
    </location>
</feature>
<sequence>MADSTLESVTIVSSSYQPKARENAAIQTSSSIKVSVCGSSHLSSSSRITDGVATGNVPLSANQADITTKKTADSDKRKKSKMAEDARSSPGACEAIVSTNGYETKEVSIKEHFDDQRHPLKTATVLVSDEKKRRRSDRYDSSESSDSGVASLTCSDASSWSSSSDITEPVSPASPASSQPSPMGQPVLDNITSSHHFATINSARIKERKSCPNQKCLISGVQQKQLLAGGTSLSTLSPSFPCNTSLKRRRRYSDSASPEIFHHHNLDGFCARGRGKRIRRLSGEPISNHSNDSFQNYWDPSENHNGPVHGAASNLEWLALLWKNNGCNAVCPDTKQTRKQPLSSNQRQSWPLAKHLHQKSGQLKITEFFSTQVKQHWNYSRFLSVDNKGVKLPVGLCNSNWRLSGSRVAIVSVAQVNRHSDEGSFNPHTPNDSVEFEKPMPAVRPLDFGFPAKASGPAPIRFPIHQVTSCHKSDASLPIGVGVVQCQWQHCKFRLAPGQSLLEHIQNVHVVSQASRPVSLSKWGDSDAAAETTAGTTSCNELYACQWEGCKVQGRTSSSRAWLERHVLLHGGHKPFRCIVDLCEQRFNSQAALQRHVNAHFNQEPGQTGNGNGIKRDNAPAKVIRRNSKKLKHRRSKVAPARLFDFFDSGVMERLRHQLINSRTTHNQIGVSCVTNDLTVHSQVIARRLDASGKSRVLLRWTPQDVLPDQWVLEEEVVTQKNVSMGNLSAAVQIKLHNLLVRPPAGKGATKQRRKR</sequence>
<dbReference type="Gene3D" id="3.30.160.60">
    <property type="entry name" value="Classic Zinc Finger"/>
    <property type="match status" value="2"/>
</dbReference>
<feature type="domain" description="C2H2-type" evidence="14">
    <location>
        <begin position="576"/>
        <end position="605"/>
    </location>
</feature>
<dbReference type="GO" id="GO:0008270">
    <property type="term" value="F:zinc ion binding"/>
    <property type="evidence" value="ECO:0007669"/>
    <property type="project" value="UniProtKB-KW"/>
</dbReference>
<feature type="region of interest" description="Disordered" evidence="13">
    <location>
        <begin position="120"/>
        <end position="189"/>
    </location>
</feature>
<dbReference type="SMART" id="SM00355">
    <property type="entry name" value="ZnF_C2H2"/>
    <property type="match status" value="3"/>
</dbReference>
<evidence type="ECO:0000256" key="2">
    <source>
        <dbReference type="ARBA" id="ARBA00022491"/>
    </source>
</evidence>
<keyword evidence="7" id="KW-0156">Chromatin regulator</keyword>
<dbReference type="PROSITE" id="PS50157">
    <property type="entry name" value="ZINC_FINGER_C2H2_2"/>
    <property type="match status" value="1"/>
</dbReference>
<evidence type="ECO:0000256" key="7">
    <source>
        <dbReference type="ARBA" id="ARBA00022853"/>
    </source>
</evidence>
<evidence type="ECO:0000256" key="5">
    <source>
        <dbReference type="ARBA" id="ARBA00022771"/>
    </source>
</evidence>
<evidence type="ECO:0000313" key="16">
    <source>
        <dbReference type="Proteomes" id="UP000820818"/>
    </source>
</evidence>
<proteinExistence type="inferred from homology"/>